<accession>A0A238U5R7</accession>
<protein>
    <submittedName>
        <fullName evidence="4">Probable lipoprotein. Esterase/lipase family protein</fullName>
    </submittedName>
</protein>
<dbReference type="Proteomes" id="UP000215214">
    <property type="component" value="Chromosome TJEJU"/>
</dbReference>
<dbReference type="Pfam" id="PF20434">
    <property type="entry name" value="BD-FAE"/>
    <property type="match status" value="2"/>
</dbReference>
<dbReference type="RefSeq" id="WP_095068709.1">
    <property type="nucleotide sequence ID" value="NZ_LT899436.1"/>
</dbReference>
<dbReference type="PROSITE" id="PS51257">
    <property type="entry name" value="PROKAR_LIPOPROTEIN"/>
    <property type="match status" value="1"/>
</dbReference>
<keyword evidence="4" id="KW-0449">Lipoprotein</keyword>
<evidence type="ECO:0000259" key="3">
    <source>
        <dbReference type="Pfam" id="PF20434"/>
    </source>
</evidence>
<proteinExistence type="predicted"/>
<evidence type="ECO:0000256" key="1">
    <source>
        <dbReference type="ARBA" id="ARBA00022801"/>
    </source>
</evidence>
<gene>
    <name evidence="4" type="ORF">TJEJU_0024</name>
</gene>
<evidence type="ECO:0000313" key="4">
    <source>
        <dbReference type="EMBL" id="SNR13834.1"/>
    </source>
</evidence>
<feature type="signal peptide" evidence="2">
    <location>
        <begin position="1"/>
        <end position="23"/>
    </location>
</feature>
<dbReference type="KEGG" id="tje:TJEJU_0024"/>
<dbReference type="OrthoDB" id="9803990at2"/>
<evidence type="ECO:0000313" key="5">
    <source>
        <dbReference type="Proteomes" id="UP000215214"/>
    </source>
</evidence>
<sequence length="331" mass="36672">MKYKIYILTFFITLISCSENSSATITEQNQEIPSVKKEETYDVIVTKDIVYAEGLSHTTINGTTTSTKQLKLDAYVPNNSDKNRPAIVLIHGGGFSSGSKEVGSMVYLANYFAARGWVAFSINYRLEADLGTVPDAWVPFAQNNLDPSLVDQFFALYPASRDAKAAIRWLYANASNYNINTDYITVGGGSAGAVTATMLGATNAEDYTEEISLEKDPTLATTNLDQPTKVHTVLDFWGSGITVEILDDLYNRQRFDTTDAPIIIMHGTEDLIVSFSDAEKLKNNYENSGVPFEFYPLEGKGHSVWNATVNGKRLEVLSFDFIVEQQKLKIE</sequence>
<dbReference type="GO" id="GO:0016787">
    <property type="term" value="F:hydrolase activity"/>
    <property type="evidence" value="ECO:0007669"/>
    <property type="project" value="UniProtKB-KW"/>
</dbReference>
<reference evidence="4 5" key="1">
    <citation type="submission" date="2017-07" db="EMBL/GenBank/DDBJ databases">
        <authorList>
            <person name="Sun Z.S."/>
            <person name="Albrecht U."/>
            <person name="Echele G."/>
            <person name="Lee C.C."/>
        </authorList>
    </citation>
    <scope>NUCLEOTIDE SEQUENCE [LARGE SCALE GENOMIC DNA]</scope>
    <source>
        <strain evidence="5">type strain: KCTC 22618</strain>
    </source>
</reference>
<dbReference type="Gene3D" id="3.40.50.1820">
    <property type="entry name" value="alpha/beta hydrolase"/>
    <property type="match status" value="1"/>
</dbReference>
<dbReference type="SUPFAM" id="SSF53474">
    <property type="entry name" value="alpha/beta-Hydrolases"/>
    <property type="match status" value="1"/>
</dbReference>
<organism evidence="4 5">
    <name type="scientific">Tenacibaculum jejuense</name>
    <dbReference type="NCBI Taxonomy" id="584609"/>
    <lineage>
        <taxon>Bacteria</taxon>
        <taxon>Pseudomonadati</taxon>
        <taxon>Bacteroidota</taxon>
        <taxon>Flavobacteriia</taxon>
        <taxon>Flavobacteriales</taxon>
        <taxon>Flavobacteriaceae</taxon>
        <taxon>Tenacibaculum</taxon>
    </lineage>
</organism>
<keyword evidence="5" id="KW-1185">Reference proteome</keyword>
<evidence type="ECO:0000256" key="2">
    <source>
        <dbReference type="SAM" id="SignalP"/>
    </source>
</evidence>
<dbReference type="InterPro" id="IPR029058">
    <property type="entry name" value="AB_hydrolase_fold"/>
</dbReference>
<feature type="domain" description="BD-FAE-like" evidence="3">
    <location>
        <begin position="72"/>
        <end position="129"/>
    </location>
</feature>
<dbReference type="EMBL" id="LT899436">
    <property type="protein sequence ID" value="SNR13834.1"/>
    <property type="molecule type" value="Genomic_DNA"/>
</dbReference>
<dbReference type="InterPro" id="IPR050300">
    <property type="entry name" value="GDXG_lipolytic_enzyme"/>
</dbReference>
<keyword evidence="1" id="KW-0378">Hydrolase</keyword>
<keyword evidence="2" id="KW-0732">Signal</keyword>
<dbReference type="AlphaFoldDB" id="A0A238U5R7"/>
<dbReference type="PANTHER" id="PTHR48081">
    <property type="entry name" value="AB HYDROLASE SUPERFAMILY PROTEIN C4A8.06C"/>
    <property type="match status" value="1"/>
</dbReference>
<dbReference type="InterPro" id="IPR049492">
    <property type="entry name" value="BD-FAE-like_dom"/>
</dbReference>
<feature type="domain" description="BD-FAE-like" evidence="3">
    <location>
        <begin position="157"/>
        <end position="238"/>
    </location>
</feature>
<feature type="chain" id="PRO_5012782684" evidence="2">
    <location>
        <begin position="24"/>
        <end position="331"/>
    </location>
</feature>
<name>A0A238U5R7_9FLAO</name>